<keyword evidence="8 15" id="KW-0489">Methyltransferase</keyword>
<evidence type="ECO:0000256" key="3">
    <source>
        <dbReference type="ARBA" id="ARBA00007630"/>
    </source>
</evidence>
<evidence type="ECO:0000256" key="13">
    <source>
        <dbReference type="ARBA" id="ARBA00033392"/>
    </source>
</evidence>
<comment type="function">
    <text evidence="1 15 17">Specifically methylates guanosine-37 in various tRNAs.</text>
</comment>
<dbReference type="AlphaFoldDB" id="A0A4R8GZH9"/>
<dbReference type="InterPro" id="IPR016009">
    <property type="entry name" value="tRNA_MeTrfase_TRMD/TRM10"/>
</dbReference>
<comment type="similarity">
    <text evidence="3 15 17">Belongs to the RNA methyltransferase TrmD family.</text>
</comment>
<dbReference type="Gene3D" id="1.10.1270.20">
    <property type="entry name" value="tRNA(m1g37)methyltransferase, domain 2"/>
    <property type="match status" value="1"/>
</dbReference>
<gene>
    <name evidence="15" type="primary">trmD</name>
    <name evidence="19" type="ORF">C7959_10987</name>
</gene>
<dbReference type="InterPro" id="IPR023148">
    <property type="entry name" value="tRNA_m1G_MeTrfase_C_sf"/>
</dbReference>
<dbReference type="SUPFAM" id="SSF75217">
    <property type="entry name" value="alpha/beta knot"/>
    <property type="match status" value="1"/>
</dbReference>
<keyword evidence="9 15" id="KW-0808">Transferase</keyword>
<dbReference type="HAMAP" id="MF_00605">
    <property type="entry name" value="TrmD"/>
    <property type="match status" value="1"/>
</dbReference>
<dbReference type="EMBL" id="SOEG01000009">
    <property type="protein sequence ID" value="TDX51963.1"/>
    <property type="molecule type" value="Genomic_DNA"/>
</dbReference>
<comment type="subunit">
    <text evidence="4 15 17">Homodimer.</text>
</comment>
<dbReference type="GO" id="GO:0005829">
    <property type="term" value="C:cytosol"/>
    <property type="evidence" value="ECO:0007669"/>
    <property type="project" value="TreeGrafter"/>
</dbReference>
<keyword evidence="10 15" id="KW-0949">S-adenosyl-L-methionine</keyword>
<feature type="binding site" evidence="15 16">
    <location>
        <position position="112"/>
    </location>
    <ligand>
        <name>S-adenosyl-L-methionine</name>
        <dbReference type="ChEBI" id="CHEBI:59789"/>
    </ligand>
</feature>
<accession>A0A4R8GZH9</accession>
<evidence type="ECO:0000256" key="14">
    <source>
        <dbReference type="ARBA" id="ARBA00047783"/>
    </source>
</evidence>
<evidence type="ECO:0000256" key="16">
    <source>
        <dbReference type="PIRSR" id="PIRSR000386-1"/>
    </source>
</evidence>
<dbReference type="STRING" id="926561.GCA_000379025_02943"/>
<dbReference type="FunFam" id="3.40.1280.10:FF:000001">
    <property type="entry name" value="tRNA (guanine-N(1)-)-methyltransferase"/>
    <property type="match status" value="1"/>
</dbReference>
<dbReference type="CDD" id="cd18080">
    <property type="entry name" value="TrmD-like"/>
    <property type="match status" value="1"/>
</dbReference>
<sequence length="247" mass="27770">MKFDILTLFPEMFSSVLNSSILNKAQEKDLIDINTINIRDYTTDKHNQADDYPYGGGAGMVMKAEPIFRAVDDLKLASRDIAVIFLTPQGDTFNQDMAKEFAEEKELILLCGHYEGVDQRVRDELVTHEVSIGDYVLTGGELPAMILVDAISRMIPGVLGSEESAIQDSFYGDILDYPQYTRPQEYKGLKVPSVLLSGDHAKVDRWRRKKALKKTLLKRPDLLANASLSKEDKLLLAEIKEEINEEG</sequence>
<dbReference type="GO" id="GO:0002939">
    <property type="term" value="P:tRNA N1-guanine methylation"/>
    <property type="evidence" value="ECO:0007669"/>
    <property type="project" value="TreeGrafter"/>
</dbReference>
<evidence type="ECO:0000313" key="19">
    <source>
        <dbReference type="EMBL" id="TDX51963.1"/>
    </source>
</evidence>
<evidence type="ECO:0000256" key="9">
    <source>
        <dbReference type="ARBA" id="ARBA00022679"/>
    </source>
</evidence>
<name>A0A4R8GZH9_9FIRM</name>
<comment type="subcellular location">
    <subcellularLocation>
        <location evidence="2 15 17">Cytoplasm</location>
    </subcellularLocation>
</comment>
<evidence type="ECO:0000256" key="10">
    <source>
        <dbReference type="ARBA" id="ARBA00022691"/>
    </source>
</evidence>
<evidence type="ECO:0000256" key="6">
    <source>
        <dbReference type="ARBA" id="ARBA00014679"/>
    </source>
</evidence>
<dbReference type="Proteomes" id="UP000295832">
    <property type="component" value="Unassembled WGS sequence"/>
</dbReference>
<dbReference type="PANTHER" id="PTHR46417">
    <property type="entry name" value="TRNA (GUANINE-N(1)-)-METHYLTRANSFERASE"/>
    <property type="match status" value="1"/>
</dbReference>
<organism evidence="19 20">
    <name type="scientific">Orenia marismortui</name>
    <dbReference type="NCBI Taxonomy" id="46469"/>
    <lineage>
        <taxon>Bacteria</taxon>
        <taxon>Bacillati</taxon>
        <taxon>Bacillota</taxon>
        <taxon>Clostridia</taxon>
        <taxon>Halanaerobiales</taxon>
        <taxon>Halobacteroidaceae</taxon>
        <taxon>Orenia</taxon>
    </lineage>
</organism>
<dbReference type="Pfam" id="PF01746">
    <property type="entry name" value="tRNA_m1G_MT"/>
    <property type="match status" value="1"/>
</dbReference>
<keyword evidence="7 15" id="KW-0963">Cytoplasm</keyword>
<keyword evidence="11 15" id="KW-0819">tRNA processing</keyword>
<feature type="binding site" evidence="15 16">
    <location>
        <begin position="132"/>
        <end position="137"/>
    </location>
    <ligand>
        <name>S-adenosyl-L-methionine</name>
        <dbReference type="ChEBI" id="CHEBI:59789"/>
    </ligand>
</feature>
<evidence type="ECO:0000256" key="1">
    <source>
        <dbReference type="ARBA" id="ARBA00002634"/>
    </source>
</evidence>
<dbReference type="Gene3D" id="3.40.1280.10">
    <property type="match status" value="1"/>
</dbReference>
<feature type="domain" description="tRNA methyltransferase TRMD/TRM10-type" evidence="18">
    <location>
        <begin position="1"/>
        <end position="224"/>
    </location>
</feature>
<evidence type="ECO:0000256" key="4">
    <source>
        <dbReference type="ARBA" id="ARBA00011738"/>
    </source>
</evidence>
<dbReference type="NCBIfam" id="TIGR00088">
    <property type="entry name" value="trmD"/>
    <property type="match status" value="1"/>
</dbReference>
<evidence type="ECO:0000256" key="15">
    <source>
        <dbReference type="HAMAP-Rule" id="MF_00605"/>
    </source>
</evidence>
<evidence type="ECO:0000256" key="11">
    <source>
        <dbReference type="ARBA" id="ARBA00022694"/>
    </source>
</evidence>
<dbReference type="InterPro" id="IPR029026">
    <property type="entry name" value="tRNA_m1G_MTases_N"/>
</dbReference>
<evidence type="ECO:0000256" key="17">
    <source>
        <dbReference type="RuleBase" id="RU003464"/>
    </source>
</evidence>
<evidence type="ECO:0000313" key="20">
    <source>
        <dbReference type="Proteomes" id="UP000295832"/>
    </source>
</evidence>
<protein>
    <recommendedName>
        <fullName evidence="6 15">tRNA (guanine-N(1)-)-methyltransferase</fullName>
        <ecNumber evidence="5 15">2.1.1.228</ecNumber>
    </recommendedName>
    <alternativeName>
        <fullName evidence="12 15">M1G-methyltransferase</fullName>
    </alternativeName>
    <alternativeName>
        <fullName evidence="13 15">tRNA [GM37] methyltransferase</fullName>
    </alternativeName>
</protein>
<dbReference type="PIRSF" id="PIRSF000386">
    <property type="entry name" value="tRNA_mtase"/>
    <property type="match status" value="1"/>
</dbReference>
<dbReference type="InterPro" id="IPR029028">
    <property type="entry name" value="Alpha/beta_knot_MTases"/>
</dbReference>
<dbReference type="NCBIfam" id="NF000648">
    <property type="entry name" value="PRK00026.1"/>
    <property type="match status" value="1"/>
</dbReference>
<evidence type="ECO:0000256" key="8">
    <source>
        <dbReference type="ARBA" id="ARBA00022603"/>
    </source>
</evidence>
<evidence type="ECO:0000256" key="5">
    <source>
        <dbReference type="ARBA" id="ARBA00012807"/>
    </source>
</evidence>
<keyword evidence="20" id="KW-1185">Reference proteome</keyword>
<dbReference type="InterPro" id="IPR002649">
    <property type="entry name" value="tRNA_m1G_MeTrfase_TrmD"/>
</dbReference>
<proteinExistence type="inferred from homology"/>
<comment type="catalytic activity">
    <reaction evidence="14 15 17">
        <text>guanosine(37) in tRNA + S-adenosyl-L-methionine = N(1)-methylguanosine(37) in tRNA + S-adenosyl-L-homocysteine + H(+)</text>
        <dbReference type="Rhea" id="RHEA:36899"/>
        <dbReference type="Rhea" id="RHEA-COMP:10145"/>
        <dbReference type="Rhea" id="RHEA-COMP:10147"/>
        <dbReference type="ChEBI" id="CHEBI:15378"/>
        <dbReference type="ChEBI" id="CHEBI:57856"/>
        <dbReference type="ChEBI" id="CHEBI:59789"/>
        <dbReference type="ChEBI" id="CHEBI:73542"/>
        <dbReference type="ChEBI" id="CHEBI:74269"/>
        <dbReference type="EC" id="2.1.1.228"/>
    </reaction>
</comment>
<evidence type="ECO:0000259" key="18">
    <source>
        <dbReference type="Pfam" id="PF01746"/>
    </source>
</evidence>
<evidence type="ECO:0000256" key="12">
    <source>
        <dbReference type="ARBA" id="ARBA00029736"/>
    </source>
</evidence>
<dbReference type="FunFam" id="1.10.1270.20:FF:000001">
    <property type="entry name" value="tRNA (guanine-N(1)-)-methyltransferase"/>
    <property type="match status" value="1"/>
</dbReference>
<evidence type="ECO:0000256" key="7">
    <source>
        <dbReference type="ARBA" id="ARBA00022490"/>
    </source>
</evidence>
<comment type="caution">
    <text evidence="19">The sequence shown here is derived from an EMBL/GenBank/DDBJ whole genome shotgun (WGS) entry which is preliminary data.</text>
</comment>
<dbReference type="RefSeq" id="WP_134116239.1">
    <property type="nucleotide sequence ID" value="NZ_SOEG01000009.1"/>
</dbReference>
<dbReference type="EC" id="2.1.1.228" evidence="5 15"/>
<evidence type="ECO:0000256" key="2">
    <source>
        <dbReference type="ARBA" id="ARBA00004496"/>
    </source>
</evidence>
<dbReference type="GO" id="GO:0052906">
    <property type="term" value="F:tRNA (guanine(37)-N1)-methyltransferase activity"/>
    <property type="evidence" value="ECO:0007669"/>
    <property type="project" value="UniProtKB-UniRule"/>
</dbReference>
<dbReference type="PANTHER" id="PTHR46417:SF1">
    <property type="entry name" value="TRNA (GUANINE-N(1)-)-METHYLTRANSFERASE"/>
    <property type="match status" value="1"/>
</dbReference>
<reference evidence="19 20" key="1">
    <citation type="submission" date="2019-03" db="EMBL/GenBank/DDBJ databases">
        <title>Subsurface microbial communities from deep shales in Ohio and West Virginia, USA.</title>
        <authorList>
            <person name="Wrighton K."/>
        </authorList>
    </citation>
    <scope>NUCLEOTIDE SEQUENCE [LARGE SCALE GENOMIC DNA]</scope>
    <source>
        <strain evidence="19 20">MSL 6dP</strain>
    </source>
</reference>